<proteinExistence type="predicted"/>
<evidence type="ECO:0000313" key="2">
    <source>
        <dbReference type="WBParaSite" id="ES5_v2.g9767.t1"/>
    </source>
</evidence>
<organism evidence="1 2">
    <name type="scientific">Panagrolaimus sp. ES5</name>
    <dbReference type="NCBI Taxonomy" id="591445"/>
    <lineage>
        <taxon>Eukaryota</taxon>
        <taxon>Metazoa</taxon>
        <taxon>Ecdysozoa</taxon>
        <taxon>Nematoda</taxon>
        <taxon>Chromadorea</taxon>
        <taxon>Rhabditida</taxon>
        <taxon>Tylenchina</taxon>
        <taxon>Panagrolaimomorpha</taxon>
        <taxon>Panagrolaimoidea</taxon>
        <taxon>Panagrolaimidae</taxon>
        <taxon>Panagrolaimus</taxon>
    </lineage>
</organism>
<sequence length="839" mass="93712">MADLFRSAFSYIQQQATPILQGSNVLGTSHPLVGTTVDVGGIKVKLRSLLAEGGFGLVFSAEDSQGNLYALKRLLASDKEAADAAIREIKFQKELSGPSSIVKFISAATRNPEQTSHGRAEFLLLTELCSGGPLLDLMQKGPISPENIFKIFYTASSAVKHMHDRNTPITHRDIKIENLLFTSDGFIKLCDFGSATTEIWRPDDDWNALKRSLLEEEMQKHTTPMYRAPEILDTYQNYPIGPSQDIWALGCILFYLCYRTHPFEDSAKLRIINAKYVLPEEKTAYSGFHPIIKSLLQPNPHSRPSIQELCNQIEQLAYHLKIDLTKSVNGVIFERQPSPATTPSQQPPQRPSPPLGRRTPVEVPNSGTQQSQPGAGEMFAQLKGQGLSIFKNIRDKSAAVVQTVQTTYGSKGPDVTWITSRLIMAPMNDNVPETIAQLSEEQMKNYIFESSAKRPFVIFNLSERQLRCDYNRCASEMPLPPVSSGVAPSLDYMIGLCKNAVTFLKRDQRNMIFFTGSEAQCSLAVASLLIFCQHSDQAKIAVDTVRELRKSSNFYFPASYLRVLEVLATIVSCGNPDELRMMCHNAAVKINCIYMEPVPTFNNAKTGCRPFAEIYCGGKMLWSGFKSYEELKAYEIKDKSISLDLGGWPVSEDVQIIVYHARWSSIQKRLQKVLIFGCGFHSNFIDGHTDHLSFGRDEIDTAIESQDGISSNFKVLISLSVDPDDRGFRPQQLPEFLTYRREHIKREWLIGCEDDELRLRQTISLVSSRPTKPPPPRPPPPGGVADGRSVPLIAPGSTKSSSHNLNFDNPFESAAAPKQQQQQQQEGFADFFSTLDWSS</sequence>
<name>A0AC34GYP8_9BILA</name>
<reference evidence="2" key="1">
    <citation type="submission" date="2022-11" db="UniProtKB">
        <authorList>
            <consortium name="WormBaseParasite"/>
        </authorList>
    </citation>
    <scope>IDENTIFICATION</scope>
</reference>
<accession>A0AC34GYP8</accession>
<dbReference type="WBParaSite" id="ES5_v2.g9767.t1">
    <property type="protein sequence ID" value="ES5_v2.g9767.t1"/>
    <property type="gene ID" value="ES5_v2.g9767"/>
</dbReference>
<protein>
    <submittedName>
        <fullName evidence="2">Uncharacterized protein</fullName>
    </submittedName>
</protein>
<dbReference type="Proteomes" id="UP000887579">
    <property type="component" value="Unplaced"/>
</dbReference>
<evidence type="ECO:0000313" key="1">
    <source>
        <dbReference type="Proteomes" id="UP000887579"/>
    </source>
</evidence>